<dbReference type="InterPro" id="IPR026992">
    <property type="entry name" value="DIOX_N"/>
</dbReference>
<evidence type="ECO:0000313" key="9">
    <source>
        <dbReference type="Proteomes" id="UP001367508"/>
    </source>
</evidence>
<gene>
    <name evidence="8" type="ORF">VNO77_27881</name>
</gene>
<dbReference type="PANTHER" id="PTHR10209:SF672">
    <property type="entry name" value="2-OXOGLUTARATE-DEPENDENT DIOXYGENASE"/>
    <property type="match status" value="1"/>
</dbReference>
<organism evidence="8 9">
    <name type="scientific">Canavalia gladiata</name>
    <name type="common">Sword bean</name>
    <name type="synonym">Dolichos gladiatus</name>
    <dbReference type="NCBI Taxonomy" id="3824"/>
    <lineage>
        <taxon>Eukaryota</taxon>
        <taxon>Viridiplantae</taxon>
        <taxon>Streptophyta</taxon>
        <taxon>Embryophyta</taxon>
        <taxon>Tracheophyta</taxon>
        <taxon>Spermatophyta</taxon>
        <taxon>Magnoliopsida</taxon>
        <taxon>eudicotyledons</taxon>
        <taxon>Gunneridae</taxon>
        <taxon>Pentapetalae</taxon>
        <taxon>rosids</taxon>
        <taxon>fabids</taxon>
        <taxon>Fabales</taxon>
        <taxon>Fabaceae</taxon>
        <taxon>Papilionoideae</taxon>
        <taxon>50 kb inversion clade</taxon>
        <taxon>NPAAA clade</taxon>
        <taxon>indigoferoid/millettioid clade</taxon>
        <taxon>Phaseoleae</taxon>
        <taxon>Canavalia</taxon>
    </lineage>
</organism>
<keyword evidence="9" id="KW-1185">Reference proteome</keyword>
<name>A0AAN9QAX3_CANGL</name>
<dbReference type="EMBL" id="JAYMYQ010000006">
    <property type="protein sequence ID" value="KAK7324348.1"/>
    <property type="molecule type" value="Genomic_DNA"/>
</dbReference>
<evidence type="ECO:0000256" key="3">
    <source>
        <dbReference type="ARBA" id="ARBA00022723"/>
    </source>
</evidence>
<dbReference type="InterPro" id="IPR044861">
    <property type="entry name" value="IPNS-like_FE2OG_OXY"/>
</dbReference>
<comment type="similarity">
    <text evidence="2 6">Belongs to the iron/ascorbate-dependent oxidoreductase family.</text>
</comment>
<comment type="cofactor">
    <cofactor evidence="1">
        <name>Fe cation</name>
        <dbReference type="ChEBI" id="CHEBI:24875"/>
    </cofactor>
</comment>
<feature type="domain" description="Fe2OG dioxygenase" evidence="7">
    <location>
        <begin position="229"/>
        <end position="329"/>
    </location>
</feature>
<evidence type="ECO:0000256" key="1">
    <source>
        <dbReference type="ARBA" id="ARBA00001962"/>
    </source>
</evidence>
<dbReference type="InterPro" id="IPR027443">
    <property type="entry name" value="IPNS-like_sf"/>
</dbReference>
<sequence length="376" mass="42470">MMHQQSQNMVVTSTDELEAETVSSYDRESEVKAFDDSKVGVQGLVVNGVTKVPRMFHCGHSNLNDGLTVESDSEFSIPLIDLTGIHDDPILRGDVVGKVRYACENWGFFQIINHGIPTHILDEMIKGTCRFHQQDAEVRKEYYTRDMSKKVIYLSNFTLHHDPYADWRDTLAFFWAPNPPKAEELPPVCRDIVIQYSEKVMELASVLFELLSEALGLNRFHFKEMGNDEGLLLLCHYYPACPEPELTIGTSKHSDGGCMTILLQGQMGGLQLLHDNQWINVPPMEGALVVNIGDLLQLMTNDKFISVQHRVLAKQQGPRISVASLFRTGISKVFGPIKELISEDRPLIYREISLKEYIAQRYASGIGTSTLLHFKL</sequence>
<evidence type="ECO:0000256" key="4">
    <source>
        <dbReference type="ARBA" id="ARBA00023002"/>
    </source>
</evidence>
<dbReference type="FunFam" id="2.60.120.330:FF:000005">
    <property type="entry name" value="1-aminocyclopropane-1-carboxylate oxidase homolog 1"/>
    <property type="match status" value="1"/>
</dbReference>
<comment type="caution">
    <text evidence="8">The sequence shown here is derived from an EMBL/GenBank/DDBJ whole genome shotgun (WGS) entry which is preliminary data.</text>
</comment>
<evidence type="ECO:0000313" key="8">
    <source>
        <dbReference type="EMBL" id="KAK7324348.1"/>
    </source>
</evidence>
<dbReference type="AlphaFoldDB" id="A0AAN9QAX3"/>
<keyword evidence="4 6" id="KW-0560">Oxidoreductase</keyword>
<reference evidence="8 9" key="1">
    <citation type="submission" date="2024-01" db="EMBL/GenBank/DDBJ databases">
        <title>The genomes of 5 underutilized Papilionoideae crops provide insights into root nodulation and disease resistanc.</title>
        <authorList>
            <person name="Jiang F."/>
        </authorList>
    </citation>
    <scope>NUCLEOTIDE SEQUENCE [LARGE SCALE GENOMIC DNA]</scope>
    <source>
        <strain evidence="8">LVBAO_FW01</strain>
        <tissue evidence="8">Leaves</tissue>
    </source>
</reference>
<protein>
    <recommendedName>
        <fullName evidence="7">Fe2OG dioxygenase domain-containing protein</fullName>
    </recommendedName>
</protein>
<dbReference type="GO" id="GO:0046872">
    <property type="term" value="F:metal ion binding"/>
    <property type="evidence" value="ECO:0007669"/>
    <property type="project" value="UniProtKB-KW"/>
</dbReference>
<keyword evidence="3 6" id="KW-0479">Metal-binding</keyword>
<dbReference type="InterPro" id="IPR005123">
    <property type="entry name" value="Oxoglu/Fe-dep_dioxygenase_dom"/>
</dbReference>
<accession>A0AAN9QAX3</accession>
<dbReference type="SUPFAM" id="SSF51197">
    <property type="entry name" value="Clavaminate synthase-like"/>
    <property type="match status" value="1"/>
</dbReference>
<dbReference type="Pfam" id="PF03171">
    <property type="entry name" value="2OG-FeII_Oxy"/>
    <property type="match status" value="1"/>
</dbReference>
<dbReference type="Proteomes" id="UP001367508">
    <property type="component" value="Unassembled WGS sequence"/>
</dbReference>
<proteinExistence type="inferred from homology"/>
<dbReference type="Gene3D" id="2.60.120.330">
    <property type="entry name" value="B-lactam Antibiotic, Isopenicillin N Synthase, Chain"/>
    <property type="match status" value="1"/>
</dbReference>
<dbReference type="PROSITE" id="PS51471">
    <property type="entry name" value="FE2OG_OXY"/>
    <property type="match status" value="1"/>
</dbReference>
<dbReference type="PANTHER" id="PTHR10209">
    <property type="entry name" value="OXIDOREDUCTASE, 2OG-FE II OXYGENASE FAMILY PROTEIN"/>
    <property type="match status" value="1"/>
</dbReference>
<evidence type="ECO:0000256" key="6">
    <source>
        <dbReference type="RuleBase" id="RU003682"/>
    </source>
</evidence>
<dbReference type="GO" id="GO:0051213">
    <property type="term" value="F:dioxygenase activity"/>
    <property type="evidence" value="ECO:0007669"/>
    <property type="project" value="UniProtKB-ARBA"/>
</dbReference>
<evidence type="ECO:0000259" key="7">
    <source>
        <dbReference type="PROSITE" id="PS51471"/>
    </source>
</evidence>
<evidence type="ECO:0000256" key="5">
    <source>
        <dbReference type="ARBA" id="ARBA00023004"/>
    </source>
</evidence>
<keyword evidence="5 6" id="KW-0408">Iron</keyword>
<dbReference type="Pfam" id="PF14226">
    <property type="entry name" value="DIOX_N"/>
    <property type="match status" value="1"/>
</dbReference>
<evidence type="ECO:0000256" key="2">
    <source>
        <dbReference type="ARBA" id="ARBA00008056"/>
    </source>
</evidence>